<keyword evidence="1" id="KW-0732">Signal</keyword>
<evidence type="ECO:0000313" key="3">
    <source>
        <dbReference type="EMBL" id="SQA76284.1"/>
    </source>
</evidence>
<reference evidence="3 5" key="3">
    <citation type="submission" date="2018-06" db="EMBL/GenBank/DDBJ databases">
        <authorList>
            <consortium name="Pathogen Informatics"/>
            <person name="Doyle S."/>
        </authorList>
    </citation>
    <scope>NUCLEOTIDE SEQUENCE [LARGE SCALE GENOMIC DNA]</scope>
    <source>
        <strain evidence="3 5">NCTC11653</strain>
    </source>
</reference>
<sequence>MKKMILMSVMTMFLSAFMVAACGSKDKNDPTPQQNEMEKKLIGKWTVAKAILDKNGNKIVIVEFGSL</sequence>
<dbReference type="RefSeq" id="WP_040360899.1">
    <property type="nucleotide sequence ID" value="NZ_CP022385.1"/>
</dbReference>
<dbReference type="Proteomes" id="UP000249902">
    <property type="component" value="Unassembled WGS sequence"/>
</dbReference>
<feature type="chain" id="PRO_5043455283" description="Lipocalin-like domain-containing protein" evidence="1">
    <location>
        <begin position="21"/>
        <end position="67"/>
    </location>
</feature>
<protein>
    <recommendedName>
        <fullName evidence="6">Lipocalin-like domain-containing protein</fullName>
    </recommendedName>
</protein>
<gene>
    <name evidence="2" type="ORF">CGC55_10950</name>
    <name evidence="3" type="ORF">NCTC11653_02208</name>
</gene>
<evidence type="ECO:0000256" key="1">
    <source>
        <dbReference type="SAM" id="SignalP"/>
    </source>
</evidence>
<feature type="signal peptide" evidence="1">
    <location>
        <begin position="1"/>
        <end position="20"/>
    </location>
</feature>
<reference evidence="4" key="2">
    <citation type="submission" date="2017-06" db="EMBL/GenBank/DDBJ databases">
        <title>Capnocytophaga spp. assemblies.</title>
        <authorList>
            <person name="Gulvik C.A."/>
        </authorList>
    </citation>
    <scope>NUCLEOTIDE SEQUENCE [LARGE SCALE GENOMIC DNA]</scope>
    <source>
        <strain evidence="4">KC1668</strain>
    </source>
</reference>
<dbReference type="EMBL" id="UAVP01000009">
    <property type="protein sequence ID" value="SQA76284.1"/>
    <property type="molecule type" value="Genomic_DNA"/>
</dbReference>
<evidence type="ECO:0000313" key="5">
    <source>
        <dbReference type="Proteomes" id="UP000249902"/>
    </source>
</evidence>
<proteinExistence type="predicted"/>
<dbReference type="EMBL" id="CP022385">
    <property type="protein sequence ID" value="ATA84981.1"/>
    <property type="molecule type" value="Genomic_DNA"/>
</dbReference>
<name>A0AAX2IDS3_CAPSP</name>
<dbReference type="AlphaFoldDB" id="A0AAX2IDS3"/>
<dbReference type="PROSITE" id="PS51257">
    <property type="entry name" value="PROKAR_LIPOPROTEIN"/>
    <property type="match status" value="1"/>
</dbReference>
<evidence type="ECO:0008006" key="6">
    <source>
        <dbReference type="Google" id="ProtNLM"/>
    </source>
</evidence>
<evidence type="ECO:0000313" key="2">
    <source>
        <dbReference type="EMBL" id="ATA84981.1"/>
    </source>
</evidence>
<dbReference type="KEGG" id="cspu:CGC55_10950"/>
<accession>A0AAX2IDS3</accession>
<reference evidence="2" key="1">
    <citation type="journal article" date="2017" name="Genome Announc.">
        <title>Twelve Complete Reference Genomes of Clinical Isolates in the Capnocytophaga Genus.</title>
        <authorList>
            <person name="Villarma A."/>
            <person name="Gulvik C.A."/>
            <person name="Rowe L.A."/>
            <person name="Sheth M."/>
            <person name="Juieng P."/>
            <person name="Nicholson A.C."/>
            <person name="Loparev V.N."/>
            <person name="McQuiston J.R."/>
        </authorList>
    </citation>
    <scope>NUCLEOTIDE SEQUENCE</scope>
    <source>
        <strain evidence="2">KC1668</strain>
    </source>
</reference>
<organism evidence="3 5">
    <name type="scientific">Capnocytophaga sputigena</name>
    <dbReference type="NCBI Taxonomy" id="1019"/>
    <lineage>
        <taxon>Bacteria</taxon>
        <taxon>Pseudomonadati</taxon>
        <taxon>Bacteroidota</taxon>
        <taxon>Flavobacteriia</taxon>
        <taxon>Flavobacteriales</taxon>
        <taxon>Flavobacteriaceae</taxon>
        <taxon>Capnocytophaga</taxon>
    </lineage>
</organism>
<dbReference type="Proteomes" id="UP000217301">
    <property type="component" value="Chromosome"/>
</dbReference>
<evidence type="ECO:0000313" key="4">
    <source>
        <dbReference type="Proteomes" id="UP000217301"/>
    </source>
</evidence>
<keyword evidence="4" id="KW-1185">Reference proteome</keyword>